<dbReference type="InterPro" id="IPR019303">
    <property type="entry name" value="vWA_TerF_C"/>
</dbReference>
<evidence type="ECO:0000313" key="2">
    <source>
        <dbReference type="EMBL" id="NYZ69254.1"/>
    </source>
</evidence>
<dbReference type="Proteomes" id="UP000569732">
    <property type="component" value="Unassembled WGS sequence"/>
</dbReference>
<keyword evidence="3" id="KW-1185">Reference proteome</keyword>
<name>A0A853IGV9_9GAMM</name>
<evidence type="ECO:0000313" key="3">
    <source>
        <dbReference type="Proteomes" id="UP000569732"/>
    </source>
</evidence>
<dbReference type="EMBL" id="JACCKB010000070">
    <property type="protein sequence ID" value="NYZ69254.1"/>
    <property type="molecule type" value="Genomic_DNA"/>
</dbReference>
<gene>
    <name evidence="2" type="ORF">H0A36_24860</name>
</gene>
<reference evidence="2 3" key="1">
    <citation type="submission" date="2020-07" db="EMBL/GenBank/DDBJ databases">
        <title>Endozoicomonas sp. nov., isolated from sediment.</title>
        <authorList>
            <person name="Gu T."/>
        </authorList>
    </citation>
    <scope>NUCLEOTIDE SEQUENCE [LARGE SCALE GENOMIC DNA]</scope>
    <source>
        <strain evidence="2 3">SM1973</strain>
    </source>
</reference>
<protein>
    <submittedName>
        <fullName evidence="2">VWA domain-containing protein</fullName>
    </submittedName>
</protein>
<comment type="caution">
    <text evidence="2">The sequence shown here is derived from an EMBL/GenBank/DDBJ whole genome shotgun (WGS) entry which is preliminary data.</text>
</comment>
<sequence>MGGYNDGVLERLDDLTGRTIGNADFFSIDDFKKVQNQELYERLLNEFPGWLREAKRIGILN</sequence>
<accession>A0A853IGV9</accession>
<dbReference type="Pfam" id="PF10138">
    <property type="entry name" value="vWA-TerF-like"/>
    <property type="match status" value="1"/>
</dbReference>
<proteinExistence type="predicted"/>
<dbReference type="AlphaFoldDB" id="A0A853IGV9"/>
<evidence type="ECO:0000259" key="1">
    <source>
        <dbReference type="Pfam" id="PF10138"/>
    </source>
</evidence>
<feature type="domain" description="vWA found in TerF C terminus" evidence="1">
    <location>
        <begin position="2"/>
        <end position="60"/>
    </location>
</feature>
<organism evidence="2 3">
    <name type="scientific">Spartinivicinus marinus</name>
    <dbReference type="NCBI Taxonomy" id="2994442"/>
    <lineage>
        <taxon>Bacteria</taxon>
        <taxon>Pseudomonadati</taxon>
        <taxon>Pseudomonadota</taxon>
        <taxon>Gammaproteobacteria</taxon>
        <taxon>Oceanospirillales</taxon>
        <taxon>Zooshikellaceae</taxon>
        <taxon>Spartinivicinus</taxon>
    </lineage>
</organism>